<sequence length="41" mass="4276">MSSSNLNVDDLNEGIDELLIDSDTEATDGSDGDDMATGKKS</sequence>
<accession>A0A0N4XHH3</accession>
<evidence type="ECO:0000256" key="1">
    <source>
        <dbReference type="SAM" id="MobiDB-lite"/>
    </source>
</evidence>
<gene>
    <name evidence="2" type="ORF">NBR_LOCUS1976</name>
</gene>
<feature type="region of interest" description="Disordered" evidence="1">
    <location>
        <begin position="16"/>
        <end position="41"/>
    </location>
</feature>
<protein>
    <submittedName>
        <fullName evidence="4">RNA polymerase sigma factor RpoD</fullName>
    </submittedName>
</protein>
<name>A0A0N4XHH3_NIPBR</name>
<reference evidence="2 3" key="2">
    <citation type="submission" date="2018-11" db="EMBL/GenBank/DDBJ databases">
        <authorList>
            <consortium name="Pathogen Informatics"/>
        </authorList>
    </citation>
    <scope>NUCLEOTIDE SEQUENCE [LARGE SCALE GENOMIC DNA]</scope>
</reference>
<dbReference type="EMBL" id="UYSL01001929">
    <property type="protein sequence ID" value="VDL65565.1"/>
    <property type="molecule type" value="Genomic_DNA"/>
</dbReference>
<dbReference type="WBParaSite" id="NBR_0000197501-mRNA-1">
    <property type="protein sequence ID" value="NBR_0000197501-mRNA-1"/>
    <property type="gene ID" value="NBR_0000197501"/>
</dbReference>
<proteinExistence type="predicted"/>
<evidence type="ECO:0000313" key="3">
    <source>
        <dbReference type="Proteomes" id="UP000271162"/>
    </source>
</evidence>
<keyword evidence="3" id="KW-1185">Reference proteome</keyword>
<dbReference type="Proteomes" id="UP000271162">
    <property type="component" value="Unassembled WGS sequence"/>
</dbReference>
<evidence type="ECO:0000313" key="4">
    <source>
        <dbReference type="WBParaSite" id="NBR_0000197501-mRNA-1"/>
    </source>
</evidence>
<reference evidence="4" key="1">
    <citation type="submission" date="2017-02" db="UniProtKB">
        <authorList>
            <consortium name="WormBaseParasite"/>
        </authorList>
    </citation>
    <scope>IDENTIFICATION</scope>
</reference>
<feature type="compositionally biased region" description="Acidic residues" evidence="1">
    <location>
        <begin position="16"/>
        <end position="34"/>
    </location>
</feature>
<dbReference type="AlphaFoldDB" id="A0A0N4XHH3"/>
<organism evidence="4">
    <name type="scientific">Nippostrongylus brasiliensis</name>
    <name type="common">Rat hookworm</name>
    <dbReference type="NCBI Taxonomy" id="27835"/>
    <lineage>
        <taxon>Eukaryota</taxon>
        <taxon>Metazoa</taxon>
        <taxon>Ecdysozoa</taxon>
        <taxon>Nematoda</taxon>
        <taxon>Chromadorea</taxon>
        <taxon>Rhabditida</taxon>
        <taxon>Rhabditina</taxon>
        <taxon>Rhabditomorpha</taxon>
        <taxon>Strongyloidea</taxon>
        <taxon>Heligmosomidae</taxon>
        <taxon>Nippostrongylus</taxon>
    </lineage>
</organism>
<evidence type="ECO:0000313" key="2">
    <source>
        <dbReference type="EMBL" id="VDL65565.1"/>
    </source>
</evidence>